<keyword evidence="4" id="KW-1185">Reference proteome</keyword>
<feature type="domain" description="GYF" evidence="2">
    <location>
        <begin position="570"/>
        <end position="621"/>
    </location>
</feature>
<feature type="region of interest" description="Disordered" evidence="1">
    <location>
        <begin position="206"/>
        <end position="287"/>
    </location>
</feature>
<dbReference type="Pfam" id="PF02213">
    <property type="entry name" value="GYF"/>
    <property type="match status" value="1"/>
</dbReference>
<accession>A0A9E7FN61</accession>
<dbReference type="PROSITE" id="PS50829">
    <property type="entry name" value="GYF"/>
    <property type="match status" value="1"/>
</dbReference>
<feature type="region of interest" description="Disordered" evidence="1">
    <location>
        <begin position="99"/>
        <end position="142"/>
    </location>
</feature>
<feature type="compositionally biased region" description="Basic and acidic residues" evidence="1">
    <location>
        <begin position="1526"/>
        <end position="1538"/>
    </location>
</feature>
<dbReference type="Gene3D" id="3.30.1490.40">
    <property type="match status" value="1"/>
</dbReference>
<name>A0A9E7FN61_9LILI</name>
<feature type="region of interest" description="Disordered" evidence="1">
    <location>
        <begin position="1151"/>
        <end position="1178"/>
    </location>
</feature>
<proteinExistence type="predicted"/>
<dbReference type="PANTHER" id="PTHR46992">
    <property type="entry name" value="GYF DOMAIN-CONTAINING PROTEIN"/>
    <property type="match status" value="1"/>
</dbReference>
<gene>
    <name evidence="3" type="ORF">MUK42_34907</name>
</gene>
<dbReference type="InterPro" id="IPR003169">
    <property type="entry name" value="GYF"/>
</dbReference>
<dbReference type="SUPFAM" id="SSF55277">
    <property type="entry name" value="GYF domain"/>
    <property type="match status" value="1"/>
</dbReference>
<feature type="region of interest" description="Disordered" evidence="1">
    <location>
        <begin position="1519"/>
        <end position="1577"/>
    </location>
</feature>
<evidence type="ECO:0000256" key="1">
    <source>
        <dbReference type="SAM" id="MobiDB-lite"/>
    </source>
</evidence>
<evidence type="ECO:0000313" key="3">
    <source>
        <dbReference type="EMBL" id="URD98888.1"/>
    </source>
</evidence>
<protein>
    <submittedName>
        <fullName evidence="3">GYF domain</fullName>
    </submittedName>
</protein>
<feature type="region of interest" description="Disordered" evidence="1">
    <location>
        <begin position="1635"/>
        <end position="1669"/>
    </location>
</feature>
<evidence type="ECO:0000259" key="2">
    <source>
        <dbReference type="PROSITE" id="PS50829"/>
    </source>
</evidence>
<sequence length="1689" mass="189593">MLAQVLVLWSFRHCLMKHIVSEVLYKISYEPLKKEKLLTAFREWKVMGTRKQGAVSMAGGNLDLPEDLLPSKLADEAWAGKDQVTSENSIPLSPQWLYAKPSDNKDTRSPSLAPSVTLPDSVQNDMRRLDGSMEKKEWRRNANDLESNRRWRDEERETGLLGRREWKKEGDRETEYRKSDHHPDNISMREAPDLRTLSSSDWLHEVSNRSAGNESRRDSKWSSRWGPEDKDKEPRKEKKVDVDKEGSHAEKQSFIANLRPLSGSDSHDKWRPRHRQEIHSSGSSVLRAAPGFGLERDRVEGPPVPFASGRGRSNSVTVLQFGRPSAAGPIGAAPINKEQFWYSRGKLLDIYRNQKMSVVDAIPDGFEEVPLVTGSSSLTPLAFVAPDVDEEVLLKDIWKGKVRSSELSLSQERAVIINETEIDGGKTIVEKKHDEQGSFTTSRDLDTDCKSENNPDIRINLVGPDGLVPVVVDHDGVSDKPVSDGNIINSEINVGEIELVNVDGRSCLLDILKNIKLEGEDSTVSLDVSAKLPDETYPLFDASVEIPNTNKHEINKIEKKHLEQGTSLEELSLLYQDPQGDIQGPFLVVDIISWFEQGFFGTDLPVCLSDAPEGTPFQPLGEIMPHLKLETHTISDAPSAEKFEAVDITRGNLDACVSSSHSNGSFMTNGQQRVLSWDALGHHMKPNVVESEASVNPNKERLSFSNSEASLGNTCVDGKIFLDFAGQDAEVVSFNGRPMSDMEVSGKLVNDHIALSSSTTGHHFMVADTGNTSFSSHKIPRDNDLNPLGLLWSELEATHRKHPLSSTIPLSSEKLSDNHDAARNAFLCSHNQERFNLTSDYPVAKESWANNCRMSKGLNIIHDTIDANNLSRFEAESNQLNLEQQLRFQQLQKQQLEEQCLLAHQDVEFAGTFFNQMHGPVHQHHLVNQQSMEDLERILKYQFEQQRLLDQFQQQHQLHQRQQQLQEHQMQFLQHHLQFHEPQQPQKQIHLEHLLHQHLLEPGSGASNIDSHAMNMFEQVLLRQHLLNESHQQSHNLPLHHDATIEQLLQANVSWRLQRQNHNDLLDVLSHSKQRQVPLLEQQFLLRLQREQLQGRKYSTASRKLPGMEEERHVGGIWSVDESGQFIRTAASPHQNHSARLSQLDILRTPQSLSSPEQPSHLHRNFPSHERMQQGPYERGPLPIDRSMHMHAVTPNSNLKLLNAIARALGPDGQGHLDHFHTPGQIGQYPSSADLHQSDVFEFTGTHLDAAEKHWSEPSRQQPADLMQSHLKQLQIEAEKQRRGTNMIEDPNAWASYVENDGNSEYGFRDLLHQEIPQSQHTEGLIVATTSSYEQRDSSWIYSQPVFEHSLKFGPDREGLSSSLSEGSLFAQVGQPPNEQLVNNNLEDGVNNFENSRSTLRSNSTTSLEQKHFQSDMDLIERDKFVNYVGGASLKRLGFSNLVEGERGKMQVLKGSSGTQSAMETQESGVMQFEGGGHEEHHIDKPSRHDSSGKAGGGLVFYNYEMGLDGANLEETNNMISGDLPKGTDKSISKHDWDLPATSPATISDLISSRPPKRRNPITSGSSEGNAIPSSPLPFVRFSSNYEGKRESAGNPASQSIETSISNKKDLRFCRTSSGNSADVIEPSFSEMLKSTKKPMPELETLEASSVGKSGKKRGKKGRQIDPSLLGFKVHSNRILMGEIQRPDD</sequence>
<dbReference type="EMBL" id="CP097506">
    <property type="protein sequence ID" value="URD98888.1"/>
    <property type="molecule type" value="Genomic_DNA"/>
</dbReference>
<dbReference type="Proteomes" id="UP001055439">
    <property type="component" value="Chromosome 4"/>
</dbReference>
<organism evidence="3 4">
    <name type="scientific">Musa troglodytarum</name>
    <name type="common">fe'i banana</name>
    <dbReference type="NCBI Taxonomy" id="320322"/>
    <lineage>
        <taxon>Eukaryota</taxon>
        <taxon>Viridiplantae</taxon>
        <taxon>Streptophyta</taxon>
        <taxon>Embryophyta</taxon>
        <taxon>Tracheophyta</taxon>
        <taxon>Spermatophyta</taxon>
        <taxon>Magnoliopsida</taxon>
        <taxon>Liliopsida</taxon>
        <taxon>Zingiberales</taxon>
        <taxon>Musaceae</taxon>
        <taxon>Musa</taxon>
    </lineage>
</organism>
<reference evidence="3" key="1">
    <citation type="submission" date="2022-05" db="EMBL/GenBank/DDBJ databases">
        <title>The Musa troglodytarum L. genome provides insights into the mechanism of non-climacteric behaviour and enrichment of carotenoids.</title>
        <authorList>
            <person name="Wang J."/>
        </authorList>
    </citation>
    <scope>NUCLEOTIDE SEQUENCE</scope>
    <source>
        <tissue evidence="3">Leaf</tissue>
    </source>
</reference>
<dbReference type="InterPro" id="IPR035445">
    <property type="entry name" value="GYF-like_dom_sf"/>
</dbReference>
<feature type="compositionally biased region" description="Basic and acidic residues" evidence="1">
    <location>
        <begin position="214"/>
        <end position="251"/>
    </location>
</feature>
<dbReference type="OrthoDB" id="6415790at2759"/>
<evidence type="ECO:0000313" key="4">
    <source>
        <dbReference type="Proteomes" id="UP001055439"/>
    </source>
</evidence>
<feature type="region of interest" description="Disordered" evidence="1">
    <location>
        <begin position="166"/>
        <end position="192"/>
    </location>
</feature>
<feature type="compositionally biased region" description="Polar residues" evidence="1">
    <location>
        <begin position="109"/>
        <end position="124"/>
    </location>
</feature>
<dbReference type="PANTHER" id="PTHR46992:SF1">
    <property type="entry name" value="GYF DOMAIN-CONTAINING PROTEIN"/>
    <property type="match status" value="1"/>
</dbReference>
<dbReference type="CDD" id="cd00072">
    <property type="entry name" value="GYF"/>
    <property type="match status" value="1"/>
</dbReference>
<dbReference type="SMART" id="SM00444">
    <property type="entry name" value="GYF"/>
    <property type="match status" value="1"/>
</dbReference>
<feature type="compositionally biased region" description="Basic and acidic residues" evidence="1">
    <location>
        <begin position="125"/>
        <end position="142"/>
    </location>
</feature>
<feature type="compositionally biased region" description="Basic and acidic residues" evidence="1">
    <location>
        <begin position="166"/>
        <end position="184"/>
    </location>
</feature>
<feature type="compositionally biased region" description="Polar residues" evidence="1">
    <location>
        <begin position="1561"/>
        <end position="1573"/>
    </location>
</feature>